<dbReference type="PANTHER" id="PTHR33269:SF17">
    <property type="entry name" value="NADH-UBIQUINONE OXIDOREDUCTASE CHAIN 6"/>
    <property type="match status" value="1"/>
</dbReference>
<feature type="transmembrane region" description="Helical" evidence="1">
    <location>
        <begin position="208"/>
        <end position="230"/>
    </location>
</feature>
<organism evidence="2">
    <name type="scientific">Arthrobotrys musiformis</name>
    <dbReference type="NCBI Taxonomy" id="47236"/>
    <lineage>
        <taxon>Eukaryota</taxon>
        <taxon>Fungi</taxon>
        <taxon>Dikarya</taxon>
        <taxon>Ascomycota</taxon>
        <taxon>Pezizomycotina</taxon>
        <taxon>Orbiliomycetes</taxon>
        <taxon>Orbiliales</taxon>
        <taxon>Orbiliaceae</taxon>
        <taxon>Arthrobotrys</taxon>
    </lineage>
</organism>
<comment type="catalytic activity">
    <reaction evidence="1">
        <text>a ubiquinone + NADH + 5 H(+)(in) = a ubiquinol + NAD(+) + 4 H(+)(out)</text>
        <dbReference type="Rhea" id="RHEA:29091"/>
        <dbReference type="Rhea" id="RHEA-COMP:9565"/>
        <dbReference type="Rhea" id="RHEA-COMP:9566"/>
        <dbReference type="ChEBI" id="CHEBI:15378"/>
        <dbReference type="ChEBI" id="CHEBI:16389"/>
        <dbReference type="ChEBI" id="CHEBI:17976"/>
        <dbReference type="ChEBI" id="CHEBI:57540"/>
        <dbReference type="ChEBI" id="CHEBI:57945"/>
        <dbReference type="EC" id="7.1.1.2"/>
    </reaction>
</comment>
<gene>
    <name evidence="2" type="primary">nad6</name>
</gene>
<dbReference type="Gene3D" id="1.20.120.1200">
    <property type="entry name" value="NADH-ubiquinone/plastoquinone oxidoreductase chain 6, subunit NuoJ"/>
    <property type="match status" value="1"/>
</dbReference>
<reference evidence="2" key="1">
    <citation type="submission" date="2019-03" db="EMBL/GenBank/DDBJ databases">
        <authorList>
            <person name="Zhang Y.Q."/>
        </authorList>
    </citation>
    <scope>NUCLEOTIDE SEQUENCE</scope>
    <source>
        <strain evidence="2">YMF1.03753</strain>
    </source>
</reference>
<keyword evidence="1" id="KW-0813">Transport</keyword>
<dbReference type="PANTHER" id="PTHR33269">
    <property type="entry name" value="NADH-UBIQUINONE OXIDOREDUCTASE CHAIN 6"/>
    <property type="match status" value="1"/>
</dbReference>
<dbReference type="InterPro" id="IPR042106">
    <property type="entry name" value="Nuo/plastoQ_OxRdtase_6_NuoJ"/>
</dbReference>
<feature type="transmembrane region" description="Helical" evidence="1">
    <location>
        <begin position="145"/>
        <end position="167"/>
    </location>
</feature>
<dbReference type="Pfam" id="PF00499">
    <property type="entry name" value="Oxidored_q3"/>
    <property type="match status" value="1"/>
</dbReference>
<dbReference type="GO" id="GO:0008137">
    <property type="term" value="F:NADH dehydrogenase (ubiquinone) activity"/>
    <property type="evidence" value="ECO:0007669"/>
    <property type="project" value="UniProtKB-UniRule"/>
</dbReference>
<keyword evidence="1" id="KW-0679">Respiratory chain</keyword>
<keyword evidence="1" id="KW-1133">Transmembrane helix</keyword>
<keyword evidence="1" id="KW-0812">Transmembrane</keyword>
<dbReference type="EC" id="7.1.1.2" evidence="1"/>
<protein>
    <recommendedName>
        <fullName evidence="1">NADH-ubiquinone oxidoreductase chain 6</fullName>
        <ecNumber evidence="1">7.1.1.2</ecNumber>
    </recommendedName>
</protein>
<dbReference type="GO" id="GO:0031966">
    <property type="term" value="C:mitochondrial membrane"/>
    <property type="evidence" value="ECO:0007669"/>
    <property type="project" value="UniProtKB-SubCell"/>
</dbReference>
<feature type="transmembrane region" description="Helical" evidence="1">
    <location>
        <begin position="89"/>
        <end position="107"/>
    </location>
</feature>
<comment type="similarity">
    <text evidence="1">Belongs to the complex I subunit 6 family.</text>
</comment>
<evidence type="ECO:0000256" key="1">
    <source>
        <dbReference type="RuleBase" id="RU004430"/>
    </source>
</evidence>
<evidence type="ECO:0000313" key="2">
    <source>
        <dbReference type="EMBL" id="QBM31594.1"/>
    </source>
</evidence>
<keyword evidence="1" id="KW-0249">Electron transport</keyword>
<feature type="transmembrane region" description="Helical" evidence="1">
    <location>
        <begin position="12"/>
        <end position="37"/>
    </location>
</feature>
<keyword evidence="1" id="KW-1278">Translocase</keyword>
<dbReference type="EMBL" id="MK633967">
    <property type="protein sequence ID" value="QBM31594.1"/>
    <property type="molecule type" value="Genomic_DNA"/>
</dbReference>
<geneLocation type="mitochondrion" evidence="2"/>
<dbReference type="InterPro" id="IPR001457">
    <property type="entry name" value="NADH_UbQ/plastoQ_OxRdtase_su6"/>
</dbReference>
<proteinExistence type="inferred from homology"/>
<feature type="transmembrane region" description="Helical" evidence="1">
    <location>
        <begin position="113"/>
        <end position="133"/>
    </location>
</feature>
<comment type="subcellular location">
    <subcellularLocation>
        <location evidence="1">Mitochondrion membrane</location>
        <topology evidence="1">Multi-pass membrane protein</topology>
    </subcellularLocation>
</comment>
<keyword evidence="1" id="KW-0472">Membrane</keyword>
<keyword evidence="1" id="KW-0830">Ubiquinone</keyword>
<feature type="transmembrane region" description="Helical" evidence="1">
    <location>
        <begin position="57"/>
        <end position="77"/>
    </location>
</feature>
<sequence>MTYVSFLSFFRVYKLLMTISINFSPLSILSLNNLAFFSFKFNDILYAIYSEIYNNGYLIIWLSIISIVSIILGIFVITTRNPIISVLHLILLFLIISGYLLLIGVSFIGLSYILVYISAVSILFLFTLMLINIRISELHTENFNSLILGLIISTIIYFSITLNLNFFTLKDSSWYKNFFHSSYDIWDSSIGALNDITAIGNIIYTSHAMWLLIMSIVLLLAMIGAIIITLGNKPASFLLFSNYLKLVENSVKK</sequence>
<comment type="function">
    <text evidence="1">Core subunit of the mitochondrial membrane respiratory chain NADH dehydrogenase (Complex I) which catalyzes electron transfer from NADH through the respiratory chain, using ubiquinone as an electron acceptor. Essential for the catalytic activity and assembly of complex I.</text>
</comment>
<dbReference type="AlphaFoldDB" id="A0A482EAJ4"/>
<accession>A0A482EAJ4</accession>
<name>A0A482EAJ4_9PEZI</name>
<keyword evidence="1 2" id="KW-0496">Mitochondrion</keyword>
<keyword evidence="1" id="KW-0520">NAD</keyword>